<accession>A0A9D1YR84</accession>
<proteinExistence type="predicted"/>
<reference evidence="1" key="1">
    <citation type="journal article" date="2021" name="PeerJ">
        <title>Extensive microbial diversity within the chicken gut microbiome revealed by metagenomics and culture.</title>
        <authorList>
            <person name="Gilroy R."/>
            <person name="Ravi A."/>
            <person name="Getino M."/>
            <person name="Pursley I."/>
            <person name="Horton D.L."/>
            <person name="Alikhan N.F."/>
            <person name="Baker D."/>
            <person name="Gharbi K."/>
            <person name="Hall N."/>
            <person name="Watson M."/>
            <person name="Adriaenssens E.M."/>
            <person name="Foster-Nyarko E."/>
            <person name="Jarju S."/>
            <person name="Secka A."/>
            <person name="Antonio M."/>
            <person name="Oren A."/>
            <person name="Chaudhuri R.R."/>
            <person name="La Ragione R."/>
            <person name="Hildebrand F."/>
            <person name="Pallen M.J."/>
        </authorList>
    </citation>
    <scope>NUCLEOTIDE SEQUENCE</scope>
    <source>
        <strain evidence="1">ChiSxjej3B15-24422</strain>
    </source>
</reference>
<organism evidence="1 2">
    <name type="scientific">Candidatus Eisenbergiella pullistercoris</name>
    <dbReference type="NCBI Taxonomy" id="2838555"/>
    <lineage>
        <taxon>Bacteria</taxon>
        <taxon>Bacillati</taxon>
        <taxon>Bacillota</taxon>
        <taxon>Clostridia</taxon>
        <taxon>Lachnospirales</taxon>
        <taxon>Lachnospiraceae</taxon>
        <taxon>Eisenbergiella</taxon>
    </lineage>
</organism>
<sequence>MKDDEIELEKRLKRMSGQGVNLYLEGKPSSPEEIARKYFVCEDAVYMPDFVMDEKGKLTQVRYDRVKCR</sequence>
<dbReference type="Proteomes" id="UP000824007">
    <property type="component" value="Unassembled WGS sequence"/>
</dbReference>
<comment type="caution">
    <text evidence="1">The sequence shown here is derived from an EMBL/GenBank/DDBJ whole genome shotgun (WGS) entry which is preliminary data.</text>
</comment>
<evidence type="ECO:0000313" key="2">
    <source>
        <dbReference type="Proteomes" id="UP000824007"/>
    </source>
</evidence>
<reference evidence="1" key="2">
    <citation type="submission" date="2021-04" db="EMBL/GenBank/DDBJ databases">
        <authorList>
            <person name="Gilroy R."/>
        </authorList>
    </citation>
    <scope>NUCLEOTIDE SEQUENCE</scope>
    <source>
        <strain evidence="1">ChiSxjej3B15-24422</strain>
    </source>
</reference>
<protein>
    <submittedName>
        <fullName evidence="1">Uncharacterized protein</fullName>
    </submittedName>
</protein>
<evidence type="ECO:0000313" key="1">
    <source>
        <dbReference type="EMBL" id="HIY59687.1"/>
    </source>
</evidence>
<dbReference type="EMBL" id="DXDD01000041">
    <property type="protein sequence ID" value="HIY59687.1"/>
    <property type="molecule type" value="Genomic_DNA"/>
</dbReference>
<gene>
    <name evidence="1" type="ORF">H9831_03245</name>
</gene>
<name>A0A9D1YR84_9FIRM</name>
<dbReference type="AlphaFoldDB" id="A0A9D1YR84"/>